<dbReference type="EMBL" id="JAPWDV010000004">
    <property type="protein sequence ID" value="KAJ6215617.1"/>
    <property type="molecule type" value="Genomic_DNA"/>
</dbReference>
<evidence type="ECO:0000313" key="6">
    <source>
        <dbReference type="Proteomes" id="UP001142055"/>
    </source>
</evidence>
<dbReference type="Pfam" id="PF16046">
    <property type="entry name" value="FAM76"/>
    <property type="match status" value="1"/>
</dbReference>
<protein>
    <submittedName>
        <fullName evidence="5">Uncharacterized protein</fullName>
    </submittedName>
</protein>
<comment type="caution">
    <text evidence="5">The sequence shown here is derived from an EMBL/GenBank/DDBJ whole genome shotgun (WGS) entry which is preliminary data.</text>
</comment>
<feature type="compositionally biased region" description="Basic and acidic residues" evidence="4">
    <location>
        <begin position="211"/>
        <end position="240"/>
    </location>
</feature>
<organism evidence="5 6">
    <name type="scientific">Blomia tropicalis</name>
    <name type="common">Mite</name>
    <dbReference type="NCBI Taxonomy" id="40697"/>
    <lineage>
        <taxon>Eukaryota</taxon>
        <taxon>Metazoa</taxon>
        <taxon>Ecdysozoa</taxon>
        <taxon>Arthropoda</taxon>
        <taxon>Chelicerata</taxon>
        <taxon>Arachnida</taxon>
        <taxon>Acari</taxon>
        <taxon>Acariformes</taxon>
        <taxon>Sarcoptiformes</taxon>
        <taxon>Astigmata</taxon>
        <taxon>Glycyphagoidea</taxon>
        <taxon>Echimyopodidae</taxon>
        <taxon>Blomia</taxon>
    </lineage>
</organism>
<dbReference type="PANTHER" id="PTHR46176:SF1">
    <property type="entry name" value="LD21662P"/>
    <property type="match status" value="1"/>
</dbReference>
<dbReference type="OrthoDB" id="6503376at2759"/>
<dbReference type="PANTHER" id="PTHR46176">
    <property type="entry name" value="LD21662P"/>
    <property type="match status" value="1"/>
</dbReference>
<feature type="compositionally biased region" description="Low complexity" evidence="4">
    <location>
        <begin position="276"/>
        <end position="294"/>
    </location>
</feature>
<feature type="compositionally biased region" description="Low complexity" evidence="4">
    <location>
        <begin position="248"/>
        <end position="269"/>
    </location>
</feature>
<keyword evidence="2 3" id="KW-0175">Coiled coil</keyword>
<feature type="region of interest" description="Disordered" evidence="4">
    <location>
        <begin position="201"/>
        <end position="303"/>
    </location>
</feature>
<dbReference type="OMA" id="CACAYKR"/>
<evidence type="ECO:0000256" key="2">
    <source>
        <dbReference type="ARBA" id="ARBA00023054"/>
    </source>
</evidence>
<accession>A0A9Q0LYK0</accession>
<gene>
    <name evidence="5" type="ORF">RDWZM_010117</name>
</gene>
<dbReference type="AlphaFoldDB" id="A0A9Q0LYK0"/>
<dbReference type="InterPro" id="IPR032017">
    <property type="entry name" value="FAM76"/>
</dbReference>
<evidence type="ECO:0000313" key="5">
    <source>
        <dbReference type="EMBL" id="KAJ6215617.1"/>
    </source>
</evidence>
<proteinExistence type="inferred from homology"/>
<evidence type="ECO:0000256" key="3">
    <source>
        <dbReference type="SAM" id="Coils"/>
    </source>
</evidence>
<comment type="similarity">
    <text evidence="1">Belongs to the FAM76 family.</text>
</comment>
<feature type="region of interest" description="Disordered" evidence="4">
    <location>
        <begin position="1"/>
        <end position="34"/>
    </location>
</feature>
<keyword evidence="6" id="KW-1185">Reference proteome</keyword>
<feature type="compositionally biased region" description="Polar residues" evidence="4">
    <location>
        <begin position="20"/>
        <end position="34"/>
    </location>
</feature>
<dbReference type="GO" id="GO:0016607">
    <property type="term" value="C:nuclear speck"/>
    <property type="evidence" value="ECO:0007669"/>
    <property type="project" value="TreeGrafter"/>
</dbReference>
<evidence type="ECO:0000256" key="1">
    <source>
        <dbReference type="ARBA" id="ARBA00009097"/>
    </source>
</evidence>
<dbReference type="Proteomes" id="UP001142055">
    <property type="component" value="Chromosome 4"/>
</dbReference>
<sequence length="424" mass="48383">MANNSAPFPPLAPLPSSSATMDYSNNENGETTMKSDSLHPCSRCRLQFGTADLRLMDEQLLCKECRRSFMKIKCEYCRTEFRHNAKLYGFTSQCTTCSNNLVNYGKPRYCVYCRILAAWNGNKCQRCNNFEVLYGAPVKCDQCNMNSAFDESQTGHDTINYHRMKRNEDQIIRKKLLCWLCTQSYQRALAKANEKSDSFKERILMKSRSSSSDKKRDYPFHSRSDKDHRKDDKESKKTRSDMVTNTENGNSSSNINGGNNNGNINGSNGDSLKMQSTSSSSISSNSNSNENSSSPADSRPSLQLLPLPGILMESMPNFNGREKEEVVTGLQEKLASLERQIKQKAQEMMKKDIKITELRSELSKEQRDNRERITSLQKSQRDRLYDFQQKVTTLSKSITSIQKRSKKSHAEKLVKDDLLMPMII</sequence>
<feature type="coiled-coil region" evidence="3">
    <location>
        <begin position="320"/>
        <end position="354"/>
    </location>
</feature>
<evidence type="ECO:0000256" key="4">
    <source>
        <dbReference type="SAM" id="MobiDB-lite"/>
    </source>
</evidence>
<name>A0A9Q0LYK0_BLOTA</name>
<reference evidence="5" key="1">
    <citation type="submission" date="2022-12" db="EMBL/GenBank/DDBJ databases">
        <title>Genome assemblies of Blomia tropicalis.</title>
        <authorList>
            <person name="Cui Y."/>
        </authorList>
    </citation>
    <scope>NUCLEOTIDE SEQUENCE</scope>
    <source>
        <tissue evidence="5">Adult mites</tissue>
    </source>
</reference>